<evidence type="ECO:0000256" key="2">
    <source>
        <dbReference type="ARBA" id="ARBA00022475"/>
    </source>
</evidence>
<dbReference type="Gene3D" id="1.20.950.20">
    <property type="entry name" value="Transmembrane di-heme cytochromes, Chain C"/>
    <property type="match status" value="1"/>
</dbReference>
<comment type="subcellular location">
    <subcellularLocation>
        <location evidence="1">Cell membrane</location>
        <topology evidence="1">Multi-pass membrane protein</topology>
    </subcellularLocation>
</comment>
<keyword evidence="3 6" id="KW-0812">Transmembrane</keyword>
<dbReference type="RefSeq" id="WP_202634745.1">
    <property type="nucleotide sequence ID" value="NZ_CP010554.1"/>
</dbReference>
<keyword evidence="9" id="KW-1185">Reference proteome</keyword>
<dbReference type="GO" id="GO:0009055">
    <property type="term" value="F:electron transfer activity"/>
    <property type="evidence" value="ECO:0007669"/>
    <property type="project" value="InterPro"/>
</dbReference>
<proteinExistence type="predicted"/>
<reference evidence="8 9" key="1">
    <citation type="journal article" date="2015" name="Genome Announc.">
        <title>Complete Genome Sequence of a Novel Bacterium within the Family Rhodocyclaceae That Degrades Polycyclic Aromatic Hydrocarbons.</title>
        <authorList>
            <person name="Singleton D.R."/>
            <person name="Dickey A.N."/>
            <person name="Scholl E.H."/>
            <person name="Wright F.A."/>
            <person name="Aitken M.D."/>
        </authorList>
    </citation>
    <scope>NUCLEOTIDE SEQUENCE [LARGE SCALE GENOMIC DNA]</scope>
    <source>
        <strain evidence="9">PG1-Ca6</strain>
    </source>
</reference>
<dbReference type="PANTHER" id="PTHR30485:SF2">
    <property type="entry name" value="BLL0597 PROTEIN"/>
    <property type="match status" value="1"/>
</dbReference>
<keyword evidence="2" id="KW-1003">Cell membrane</keyword>
<organism evidence="8 9">
    <name type="scientific">Rugosibacter aromaticivorans</name>
    <dbReference type="NCBI Taxonomy" id="1565605"/>
    <lineage>
        <taxon>Bacteria</taxon>
        <taxon>Pseudomonadati</taxon>
        <taxon>Pseudomonadota</taxon>
        <taxon>Betaproteobacteria</taxon>
        <taxon>Nitrosomonadales</taxon>
        <taxon>Sterolibacteriaceae</taxon>
        <taxon>Rugosibacter</taxon>
    </lineage>
</organism>
<feature type="domain" description="Cytochrome b561 bacterial/Ni-hydrogenase" evidence="7">
    <location>
        <begin position="11"/>
        <end position="183"/>
    </location>
</feature>
<dbReference type="AlphaFoldDB" id="A0A0C5JMY6"/>
<accession>A0A0C5JMY6</accession>
<dbReference type="GO" id="GO:0022904">
    <property type="term" value="P:respiratory electron transport chain"/>
    <property type="evidence" value="ECO:0007669"/>
    <property type="project" value="InterPro"/>
</dbReference>
<evidence type="ECO:0000256" key="1">
    <source>
        <dbReference type="ARBA" id="ARBA00004651"/>
    </source>
</evidence>
<keyword evidence="5 6" id="KW-0472">Membrane</keyword>
<evidence type="ECO:0000256" key="4">
    <source>
        <dbReference type="ARBA" id="ARBA00022989"/>
    </source>
</evidence>
<dbReference type="SUPFAM" id="SSF81342">
    <property type="entry name" value="Transmembrane di-heme cytochromes"/>
    <property type="match status" value="1"/>
</dbReference>
<evidence type="ECO:0000259" key="7">
    <source>
        <dbReference type="Pfam" id="PF01292"/>
    </source>
</evidence>
<gene>
    <name evidence="8" type="ORF">PG1C_10390</name>
</gene>
<dbReference type="InterPro" id="IPR011577">
    <property type="entry name" value="Cyt_b561_bac/Ni-Hgenase"/>
</dbReference>
<evidence type="ECO:0000313" key="9">
    <source>
        <dbReference type="Proteomes" id="UP000061603"/>
    </source>
</evidence>
<evidence type="ECO:0000256" key="6">
    <source>
        <dbReference type="SAM" id="Phobius"/>
    </source>
</evidence>
<protein>
    <recommendedName>
        <fullName evidence="7">Cytochrome b561 bacterial/Ni-hydrogenase domain-containing protein</fullName>
    </recommendedName>
</protein>
<feature type="transmembrane region" description="Helical" evidence="6">
    <location>
        <begin position="57"/>
        <end position="80"/>
    </location>
</feature>
<name>A0A0C5JMY6_9PROT</name>
<dbReference type="InterPro" id="IPR016174">
    <property type="entry name" value="Di-haem_cyt_TM"/>
</dbReference>
<dbReference type="GO" id="GO:0020037">
    <property type="term" value="F:heme binding"/>
    <property type="evidence" value="ECO:0007669"/>
    <property type="project" value="TreeGrafter"/>
</dbReference>
<feature type="transmembrane region" description="Helical" evidence="6">
    <location>
        <begin position="21"/>
        <end position="37"/>
    </location>
</feature>
<dbReference type="KEGG" id="rbu:PG1C_10390"/>
<dbReference type="GO" id="GO:0005886">
    <property type="term" value="C:plasma membrane"/>
    <property type="evidence" value="ECO:0007669"/>
    <property type="project" value="UniProtKB-SubCell"/>
</dbReference>
<keyword evidence="4 6" id="KW-1133">Transmembrane helix</keyword>
<dbReference type="InterPro" id="IPR051542">
    <property type="entry name" value="Hydrogenase_cytochrome"/>
</dbReference>
<dbReference type="PANTHER" id="PTHR30485">
    <property type="entry name" value="NI/FE-HYDROGENASE 1 B-TYPE CYTOCHROME SUBUNIT"/>
    <property type="match status" value="1"/>
</dbReference>
<sequence length="198" mass="22070">MRIPSHTTYRVYDPLLRLAHAWNALAIIGLIVTSQLAEAFEHRDSEAAIWQIHVQFGYALIGGLLVRLIWGFIGPATACWSDLWHPREWSAMLRGRLSFPPRLGHDIRASLAFIAVYGVLAVMLATGVIMAAAEYQMGPLAQWLGTSKTLGKLVKEPHEIGFTLVLAFIALHLVALLYHRFILHMPVDQAMAISARKP</sequence>
<evidence type="ECO:0000256" key="3">
    <source>
        <dbReference type="ARBA" id="ARBA00022692"/>
    </source>
</evidence>
<dbReference type="EMBL" id="CP010554">
    <property type="protein sequence ID" value="AJP48736.1"/>
    <property type="molecule type" value="Genomic_DNA"/>
</dbReference>
<evidence type="ECO:0000313" key="8">
    <source>
        <dbReference type="EMBL" id="AJP48736.1"/>
    </source>
</evidence>
<feature type="transmembrane region" description="Helical" evidence="6">
    <location>
        <begin position="160"/>
        <end position="178"/>
    </location>
</feature>
<dbReference type="HOGENOM" id="CLU_078451_1_0_4"/>
<dbReference type="STRING" id="1565605.PG1C_10390"/>
<evidence type="ECO:0000256" key="5">
    <source>
        <dbReference type="ARBA" id="ARBA00023136"/>
    </source>
</evidence>
<feature type="transmembrane region" description="Helical" evidence="6">
    <location>
        <begin position="111"/>
        <end position="133"/>
    </location>
</feature>
<dbReference type="Proteomes" id="UP000061603">
    <property type="component" value="Chromosome"/>
</dbReference>
<dbReference type="Pfam" id="PF01292">
    <property type="entry name" value="Ni_hydr_CYTB"/>
    <property type="match status" value="1"/>
</dbReference>